<evidence type="ECO:0000313" key="9">
    <source>
        <dbReference type="Proteomes" id="UP001606134"/>
    </source>
</evidence>
<accession>A0ABW7HIF0</accession>
<evidence type="ECO:0000313" key="8">
    <source>
        <dbReference type="EMBL" id="MFG6489683.1"/>
    </source>
</evidence>
<feature type="transmembrane region" description="Helical" evidence="7">
    <location>
        <begin position="6"/>
        <end position="26"/>
    </location>
</feature>
<evidence type="ECO:0000256" key="2">
    <source>
        <dbReference type="ARBA" id="ARBA00022475"/>
    </source>
</evidence>
<dbReference type="InterPro" id="IPR004960">
    <property type="entry name" value="LipA_acyltrans"/>
</dbReference>
<name>A0ABW7HIF0_9BURK</name>
<dbReference type="PANTHER" id="PTHR30606">
    <property type="entry name" value="LIPID A BIOSYNTHESIS LAUROYL ACYLTRANSFERASE"/>
    <property type="match status" value="1"/>
</dbReference>
<keyword evidence="3" id="KW-0997">Cell inner membrane</keyword>
<sequence length="307" mass="34093">MTSKPRHWAAMGENTFVAGIWLLFAVHRLLGRAVFRVLLWPIVLVYWLAQPGLRAHSLGYLRRLQPAAGWRQGLAHVRLFAETMLDKLLAIAGRYPFSRVQSRGTGAVHAHAATGQGAVLVTAHTGCLELCHALAETHPDLKVNVLVHTKHAESFNRILTRLNPNRGVELIEVSDLDMGLTLKLAERVAAGEFLAIAGDRVPVRGSKTARIPFLGGEADFPVGPYLIAGLLGCPLFLMLCLHEGRGYALEFELLADKVALPRRAREAALAEHARRFADALAARLRRSPYDWFNFYAFWDRPDVTHHV</sequence>
<dbReference type="CDD" id="cd07984">
    <property type="entry name" value="LPLAT_LABLAT-like"/>
    <property type="match status" value="1"/>
</dbReference>
<evidence type="ECO:0000256" key="4">
    <source>
        <dbReference type="ARBA" id="ARBA00022679"/>
    </source>
</evidence>
<evidence type="ECO:0000256" key="1">
    <source>
        <dbReference type="ARBA" id="ARBA00004533"/>
    </source>
</evidence>
<keyword evidence="4" id="KW-0808">Transferase</keyword>
<dbReference type="PANTHER" id="PTHR30606:SF9">
    <property type="entry name" value="LIPID A BIOSYNTHESIS LAUROYLTRANSFERASE"/>
    <property type="match status" value="1"/>
</dbReference>
<dbReference type="Proteomes" id="UP001606134">
    <property type="component" value="Unassembled WGS sequence"/>
</dbReference>
<comment type="caution">
    <text evidence="8">The sequence shown here is derived from an EMBL/GenBank/DDBJ whole genome shotgun (WGS) entry which is preliminary data.</text>
</comment>
<organism evidence="8 9">
    <name type="scientific">Pelomonas candidula</name>
    <dbReference type="NCBI Taxonomy" id="3299025"/>
    <lineage>
        <taxon>Bacteria</taxon>
        <taxon>Pseudomonadati</taxon>
        <taxon>Pseudomonadota</taxon>
        <taxon>Betaproteobacteria</taxon>
        <taxon>Burkholderiales</taxon>
        <taxon>Sphaerotilaceae</taxon>
        <taxon>Roseateles</taxon>
    </lineage>
</organism>
<keyword evidence="5 7" id="KW-0472">Membrane</keyword>
<comment type="subcellular location">
    <subcellularLocation>
        <location evidence="1">Cell inner membrane</location>
    </subcellularLocation>
</comment>
<gene>
    <name evidence="8" type="ORF">ACG04R_23605</name>
</gene>
<feature type="transmembrane region" description="Helical" evidence="7">
    <location>
        <begin position="33"/>
        <end position="49"/>
    </location>
</feature>
<keyword evidence="7" id="KW-0812">Transmembrane</keyword>
<evidence type="ECO:0000256" key="7">
    <source>
        <dbReference type="SAM" id="Phobius"/>
    </source>
</evidence>
<evidence type="ECO:0000256" key="5">
    <source>
        <dbReference type="ARBA" id="ARBA00023136"/>
    </source>
</evidence>
<keyword evidence="2" id="KW-1003">Cell membrane</keyword>
<dbReference type="Pfam" id="PF03279">
    <property type="entry name" value="Lip_A_acyltrans"/>
    <property type="match status" value="1"/>
</dbReference>
<keyword evidence="9" id="KW-1185">Reference proteome</keyword>
<keyword evidence="7" id="KW-1133">Transmembrane helix</keyword>
<evidence type="ECO:0000256" key="6">
    <source>
        <dbReference type="ARBA" id="ARBA00023315"/>
    </source>
</evidence>
<dbReference type="RefSeq" id="WP_394416077.1">
    <property type="nucleotide sequence ID" value="NZ_JBIGIC010000014.1"/>
</dbReference>
<evidence type="ECO:0000256" key="3">
    <source>
        <dbReference type="ARBA" id="ARBA00022519"/>
    </source>
</evidence>
<keyword evidence="6 8" id="KW-0012">Acyltransferase</keyword>
<dbReference type="GO" id="GO:0016746">
    <property type="term" value="F:acyltransferase activity"/>
    <property type="evidence" value="ECO:0007669"/>
    <property type="project" value="UniProtKB-KW"/>
</dbReference>
<reference evidence="8 9" key="1">
    <citation type="submission" date="2024-08" db="EMBL/GenBank/DDBJ databases">
        <authorList>
            <person name="Lu H."/>
        </authorList>
    </citation>
    <scope>NUCLEOTIDE SEQUENCE [LARGE SCALE GENOMIC DNA]</scope>
    <source>
        <strain evidence="8 9">BYS78W</strain>
    </source>
</reference>
<proteinExistence type="predicted"/>
<dbReference type="PIRSF" id="PIRSF028561">
    <property type="entry name" value="Ac_Trasf"/>
    <property type="match status" value="1"/>
</dbReference>
<dbReference type="InterPro" id="IPR014548">
    <property type="entry name" value="Ac_Trasf"/>
</dbReference>
<protein>
    <submittedName>
        <fullName evidence="8">Acyltransferase</fullName>
    </submittedName>
</protein>
<dbReference type="EMBL" id="JBIGIC010000014">
    <property type="protein sequence ID" value="MFG6489683.1"/>
    <property type="molecule type" value="Genomic_DNA"/>
</dbReference>